<protein>
    <submittedName>
        <fullName evidence="1">Uncharacterized protein</fullName>
    </submittedName>
</protein>
<sequence length="150" mass="17940">TLVVVSSLTEMLPYESRYLSVYIWKFGREITSSIAVRNSAIVPFSFFLKLKCYEYENLHHKKISSVIRDSICHLNIRNNVDVIEKVFCKEEDRLHDEKREGTRHFHRSVAKKIFENLVYLDQDELKIDEFFKRLWRSFTMIEVVLAVFQS</sequence>
<reference evidence="2" key="1">
    <citation type="submission" date="2022-10" db="EMBL/GenBank/DDBJ databases">
        <title>Genome assembly of Pristionchus species.</title>
        <authorList>
            <person name="Yoshida K."/>
            <person name="Sommer R.J."/>
        </authorList>
    </citation>
    <scope>NUCLEOTIDE SEQUENCE [LARGE SCALE GENOMIC DNA]</scope>
    <source>
        <strain evidence="2">RS5460</strain>
    </source>
</reference>
<evidence type="ECO:0000313" key="2">
    <source>
        <dbReference type="Proteomes" id="UP001328107"/>
    </source>
</evidence>
<name>A0AAN4ZAZ9_9BILA</name>
<feature type="non-terminal residue" evidence="1">
    <location>
        <position position="150"/>
    </location>
</feature>
<keyword evidence="2" id="KW-1185">Reference proteome</keyword>
<comment type="caution">
    <text evidence="1">The sequence shown here is derived from an EMBL/GenBank/DDBJ whole genome shotgun (WGS) entry which is preliminary data.</text>
</comment>
<feature type="non-terminal residue" evidence="1">
    <location>
        <position position="1"/>
    </location>
</feature>
<dbReference type="EMBL" id="BTRK01000002">
    <property type="protein sequence ID" value="GMR35756.1"/>
    <property type="molecule type" value="Genomic_DNA"/>
</dbReference>
<dbReference type="AlphaFoldDB" id="A0AAN4ZAZ9"/>
<organism evidence="1 2">
    <name type="scientific">Pristionchus mayeri</name>
    <dbReference type="NCBI Taxonomy" id="1317129"/>
    <lineage>
        <taxon>Eukaryota</taxon>
        <taxon>Metazoa</taxon>
        <taxon>Ecdysozoa</taxon>
        <taxon>Nematoda</taxon>
        <taxon>Chromadorea</taxon>
        <taxon>Rhabditida</taxon>
        <taxon>Rhabditina</taxon>
        <taxon>Diplogasteromorpha</taxon>
        <taxon>Diplogasteroidea</taxon>
        <taxon>Neodiplogasteridae</taxon>
        <taxon>Pristionchus</taxon>
    </lineage>
</organism>
<gene>
    <name evidence="1" type="ORF">PMAYCL1PPCAC_05951</name>
</gene>
<dbReference type="Proteomes" id="UP001328107">
    <property type="component" value="Unassembled WGS sequence"/>
</dbReference>
<evidence type="ECO:0000313" key="1">
    <source>
        <dbReference type="EMBL" id="GMR35756.1"/>
    </source>
</evidence>
<proteinExistence type="predicted"/>
<accession>A0AAN4ZAZ9</accession>